<evidence type="ECO:0000256" key="4">
    <source>
        <dbReference type="ARBA" id="ARBA00022840"/>
    </source>
</evidence>
<evidence type="ECO:0000256" key="1">
    <source>
        <dbReference type="ARBA" id="ARBA00022741"/>
    </source>
</evidence>
<dbReference type="CDD" id="cd18787">
    <property type="entry name" value="SF2_C_DEAD"/>
    <property type="match status" value="1"/>
</dbReference>
<dbReference type="PROSITE" id="PS00039">
    <property type="entry name" value="DEAD_ATP_HELICASE"/>
    <property type="match status" value="1"/>
</dbReference>
<keyword evidence="2 7" id="KW-0378">Hydrolase</keyword>
<organism evidence="12">
    <name type="scientific">Salvia splendens</name>
    <name type="common">Scarlet sage</name>
    <dbReference type="NCBI Taxonomy" id="180675"/>
    <lineage>
        <taxon>Eukaryota</taxon>
        <taxon>Viridiplantae</taxon>
        <taxon>Streptophyta</taxon>
        <taxon>Embryophyta</taxon>
        <taxon>Tracheophyta</taxon>
        <taxon>Spermatophyta</taxon>
        <taxon>Magnoliopsida</taxon>
        <taxon>eudicotyledons</taxon>
        <taxon>Gunneridae</taxon>
        <taxon>Pentapetalae</taxon>
        <taxon>asterids</taxon>
        <taxon>lamiids</taxon>
        <taxon>Lamiales</taxon>
        <taxon>Lamiaceae</taxon>
        <taxon>Nepetoideae</taxon>
        <taxon>Mentheae</taxon>
        <taxon>Salviinae</taxon>
        <taxon>Salvia</taxon>
        <taxon>Salvia subgen. Calosphace</taxon>
        <taxon>core Calosphace</taxon>
    </lineage>
</organism>
<dbReference type="SUPFAM" id="SSF52540">
    <property type="entry name" value="P-loop containing nucleoside triphosphate hydrolases"/>
    <property type="match status" value="1"/>
</dbReference>
<dbReference type="GO" id="GO:0005524">
    <property type="term" value="F:ATP binding"/>
    <property type="evidence" value="ECO:0007669"/>
    <property type="project" value="UniProtKB-UniRule"/>
</dbReference>
<evidence type="ECO:0000259" key="9">
    <source>
        <dbReference type="PROSITE" id="PS51192"/>
    </source>
</evidence>
<dbReference type="GO" id="GO:0003724">
    <property type="term" value="F:RNA helicase activity"/>
    <property type="evidence" value="ECO:0007669"/>
    <property type="project" value="UniProtKB-EC"/>
</dbReference>
<proteinExistence type="inferred from homology"/>
<comment type="catalytic activity">
    <reaction evidence="7">
        <text>ATP + H2O = ADP + phosphate + H(+)</text>
        <dbReference type="Rhea" id="RHEA:13065"/>
        <dbReference type="ChEBI" id="CHEBI:15377"/>
        <dbReference type="ChEBI" id="CHEBI:15378"/>
        <dbReference type="ChEBI" id="CHEBI:30616"/>
        <dbReference type="ChEBI" id="CHEBI:43474"/>
        <dbReference type="ChEBI" id="CHEBI:456216"/>
        <dbReference type="EC" id="3.6.4.13"/>
    </reaction>
</comment>
<dbReference type="InterPro" id="IPR027417">
    <property type="entry name" value="P-loop_NTPase"/>
</dbReference>
<protein>
    <recommendedName>
        <fullName evidence="7">ATP-dependent RNA helicase</fullName>
        <ecNumber evidence="7">3.6.4.13</ecNumber>
    </recommendedName>
</protein>
<dbReference type="PANTHER" id="PTHR24031">
    <property type="entry name" value="RNA HELICASE"/>
    <property type="match status" value="1"/>
</dbReference>
<evidence type="ECO:0000256" key="7">
    <source>
        <dbReference type="RuleBase" id="RU365068"/>
    </source>
</evidence>
<keyword evidence="3 7" id="KW-0347">Helicase</keyword>
<dbReference type="PROSITE" id="PS51195">
    <property type="entry name" value="Q_MOTIF"/>
    <property type="match status" value="1"/>
</dbReference>
<dbReference type="Gene3D" id="3.40.50.300">
    <property type="entry name" value="P-loop containing nucleotide triphosphate hydrolases"/>
    <property type="match status" value="2"/>
</dbReference>
<evidence type="ECO:0000256" key="2">
    <source>
        <dbReference type="ARBA" id="ARBA00022801"/>
    </source>
</evidence>
<name>A0A8X8Y9R5_SALSN</name>
<keyword evidence="5 7" id="KW-0694">RNA-binding</keyword>
<dbReference type="Proteomes" id="UP000298416">
    <property type="component" value="Unassembled WGS sequence"/>
</dbReference>
<dbReference type="InterPro" id="IPR014001">
    <property type="entry name" value="Helicase_ATP-bd"/>
</dbReference>
<gene>
    <name evidence="12" type="ORF">SASPL_112929</name>
</gene>
<dbReference type="GO" id="GO:0016787">
    <property type="term" value="F:hydrolase activity"/>
    <property type="evidence" value="ECO:0007669"/>
    <property type="project" value="UniProtKB-KW"/>
</dbReference>
<evidence type="ECO:0000259" key="10">
    <source>
        <dbReference type="PROSITE" id="PS51194"/>
    </source>
</evidence>
<feature type="compositionally biased region" description="Acidic residues" evidence="8">
    <location>
        <begin position="265"/>
        <end position="280"/>
    </location>
</feature>
<dbReference type="EC" id="3.6.4.13" evidence="7"/>
<evidence type="ECO:0000313" key="12">
    <source>
        <dbReference type="EMBL" id="KAG6428676.1"/>
    </source>
</evidence>
<dbReference type="SMART" id="SM00490">
    <property type="entry name" value="HELICc"/>
    <property type="match status" value="1"/>
</dbReference>
<dbReference type="InterPro" id="IPR011545">
    <property type="entry name" value="DEAD/DEAH_box_helicase_dom"/>
</dbReference>
<accession>A0A8X8Y9R5</accession>
<keyword evidence="13" id="KW-1185">Reference proteome</keyword>
<dbReference type="AlphaFoldDB" id="A0A8X8Y9R5"/>
<dbReference type="Pfam" id="PF00271">
    <property type="entry name" value="Helicase_C"/>
    <property type="match status" value="1"/>
</dbReference>
<comment type="domain">
    <text evidence="7">The Q motif is unique to and characteristic of the DEAD box family of RNA helicases and controls ATP binding and hydrolysis.</text>
</comment>
<feature type="domain" description="Helicase C-terminal" evidence="10">
    <location>
        <begin position="595"/>
        <end position="761"/>
    </location>
</feature>
<dbReference type="PROSITE" id="PS51194">
    <property type="entry name" value="HELICASE_CTER"/>
    <property type="match status" value="1"/>
</dbReference>
<comment type="caution">
    <text evidence="12">The sequence shown here is derived from an EMBL/GenBank/DDBJ whole genome shotgun (WGS) entry which is preliminary data.</text>
</comment>
<dbReference type="InterPro" id="IPR000629">
    <property type="entry name" value="RNA-helicase_DEAD-box_CS"/>
</dbReference>
<dbReference type="EMBL" id="PNBA02000004">
    <property type="protein sequence ID" value="KAG6428676.1"/>
    <property type="molecule type" value="Genomic_DNA"/>
</dbReference>
<feature type="domain" description="DEAD-box RNA helicase Q" evidence="11">
    <location>
        <begin position="347"/>
        <end position="375"/>
    </location>
</feature>
<feature type="short sequence motif" description="Q motif" evidence="6">
    <location>
        <begin position="347"/>
        <end position="375"/>
    </location>
</feature>
<keyword evidence="1 7" id="KW-0547">Nucleotide-binding</keyword>
<reference evidence="12" key="2">
    <citation type="submission" date="2020-08" db="EMBL/GenBank/DDBJ databases">
        <title>Plant Genome Project.</title>
        <authorList>
            <person name="Zhang R.-G."/>
        </authorList>
    </citation>
    <scope>NUCLEOTIDE SEQUENCE</scope>
    <source>
        <strain evidence="12">Huo1</strain>
        <tissue evidence="12">Leaf</tissue>
    </source>
</reference>
<evidence type="ECO:0000256" key="8">
    <source>
        <dbReference type="SAM" id="MobiDB-lite"/>
    </source>
</evidence>
<evidence type="ECO:0000256" key="6">
    <source>
        <dbReference type="PROSITE-ProRule" id="PRU00552"/>
    </source>
</evidence>
<dbReference type="Pfam" id="PF00270">
    <property type="entry name" value="DEAD"/>
    <property type="match status" value="1"/>
</dbReference>
<dbReference type="PROSITE" id="PS51192">
    <property type="entry name" value="HELICASE_ATP_BIND_1"/>
    <property type="match status" value="1"/>
</dbReference>
<dbReference type="GO" id="GO:0003723">
    <property type="term" value="F:RNA binding"/>
    <property type="evidence" value="ECO:0007669"/>
    <property type="project" value="UniProtKB-UniRule"/>
</dbReference>
<dbReference type="SMART" id="SM00487">
    <property type="entry name" value="DEXDc"/>
    <property type="match status" value="1"/>
</dbReference>
<comment type="function">
    <text evidence="7">RNA helicase.</text>
</comment>
<keyword evidence="4 7" id="KW-0067">ATP-binding</keyword>
<evidence type="ECO:0000259" key="11">
    <source>
        <dbReference type="PROSITE" id="PS51195"/>
    </source>
</evidence>
<feature type="region of interest" description="Disordered" evidence="8">
    <location>
        <begin position="256"/>
        <end position="288"/>
    </location>
</feature>
<feature type="domain" description="Helicase ATP-binding" evidence="9">
    <location>
        <begin position="378"/>
        <end position="561"/>
    </location>
</feature>
<comment type="similarity">
    <text evidence="7">Belongs to the DEAD box helicase family.</text>
</comment>
<evidence type="ECO:0000256" key="5">
    <source>
        <dbReference type="ARBA" id="ARBA00022884"/>
    </source>
</evidence>
<sequence length="821" mass="92249">MQFASIFLQTHSKSLHHRLTFLRRMGGGPRTFPGGINKWQWKRLHEKKAREKEMRLLDQEKQLYQARVRSQIRASVAAAENPSSRPEKPDQNQLNYGPMTPDEHIKALADRFMKEGAEDLWNENDGPLKAPVNKMGKGKSRSLDEPIDLKKLIAERSSSNGGENVQKREFLGNVGVGVAKPRRFSTYEHFGKMNNGLDLVGNCRVGGLIGVSNVFNSNRFYYVDAARTKSKRLNFVKIGEKSAAKGGSDAKRLKWPRFRGRGVNSDDDDSDDNDEDDMEMGGDRKITGSSAALGNYDVKRTKRVPLELLEDEIDLSQEVETIREEMRQWKSMQEEAKDEEESLLSAKRFDECDISPLTVKALTEAGYVRMTTVQETTLSACLEGNDALVKARAGTGKSIAFLLPAIETVLKATSKSTNQRVPPIYVLILCPARELASQIAAEANVLLKHHDGLGVLTLVGGTRFKDDQRRLESDPCHILVATPGRLLDHIENKSAISVHLMGLEMLVLDEADRLLDLGFRKDMEKIVDCLPRKRQSLLFSATVPKEVRRISQLVLKREHVYINTLGLESVETNANVKQFYLIAHHDQHIPIVHHLIKSHISQVPEYKIIVFCGTAMMTSLVFSLLREMKLNVKELHSRKPPLYRARVSEEFKDAKQAILVTSDVSARGLNYPDVTLVIQNASRLVGIPPDRGQYIHRLGRTGRQGKDGEGCLLLAPWEQFFLDDIKDLPLKKLPSPELDPDAMLKIQEKMDQIDTSIKEAAYHAWLGYYNSINAIGRDKTTLVELANQFAASIGLENPPALFRKTAVKMGLKGIPGIQMRK</sequence>
<dbReference type="InterPro" id="IPR014014">
    <property type="entry name" value="RNA_helicase_DEAD_Q_motif"/>
</dbReference>
<reference evidence="12" key="1">
    <citation type="submission" date="2018-01" db="EMBL/GenBank/DDBJ databases">
        <authorList>
            <person name="Mao J.F."/>
        </authorList>
    </citation>
    <scope>NUCLEOTIDE SEQUENCE</scope>
    <source>
        <strain evidence="12">Huo1</strain>
        <tissue evidence="12">Leaf</tissue>
    </source>
</reference>
<feature type="region of interest" description="Disordered" evidence="8">
    <location>
        <begin position="122"/>
        <end position="141"/>
    </location>
</feature>
<evidence type="ECO:0000256" key="3">
    <source>
        <dbReference type="ARBA" id="ARBA00022806"/>
    </source>
</evidence>
<evidence type="ECO:0000313" key="13">
    <source>
        <dbReference type="Proteomes" id="UP000298416"/>
    </source>
</evidence>
<dbReference type="InterPro" id="IPR001650">
    <property type="entry name" value="Helicase_C-like"/>
</dbReference>
<feature type="region of interest" description="Disordered" evidence="8">
    <location>
        <begin position="75"/>
        <end position="97"/>
    </location>
</feature>